<protein>
    <submittedName>
        <fullName evidence="1">Uncharacterized protein</fullName>
    </submittedName>
</protein>
<evidence type="ECO:0000313" key="2">
    <source>
        <dbReference type="Proteomes" id="UP000815846"/>
    </source>
</evidence>
<dbReference type="EMBL" id="PJAI02000010">
    <property type="protein sequence ID" value="TYK65427.1"/>
    <property type="molecule type" value="Genomic_DNA"/>
</dbReference>
<keyword evidence="2" id="KW-1185">Reference proteome</keyword>
<gene>
    <name evidence="1" type="ORF">CWS31_010040</name>
</gene>
<proteinExistence type="predicted"/>
<dbReference type="Proteomes" id="UP000815846">
    <property type="component" value="Unassembled WGS sequence"/>
</dbReference>
<evidence type="ECO:0000313" key="1">
    <source>
        <dbReference type="EMBL" id="TYK65427.1"/>
    </source>
</evidence>
<name>A0ABY3MWH1_9GAMM</name>
<accession>A0ABY3MWH1</accession>
<dbReference type="RefSeq" id="WP_101344947.1">
    <property type="nucleotide sequence ID" value="NZ_PJAI02000010.1"/>
</dbReference>
<sequence>MPGIKSTIKDTRNINWTYQEISQSRNRGLHIWGSGGNFSRIVRPDPHSADSKYYNKKQVKWYQEAAEQTINFFVENGNWPSSIEVNGYTYTYQ</sequence>
<comment type="caution">
    <text evidence="1">The sequence shown here is derived from an EMBL/GenBank/DDBJ whole genome shotgun (WGS) entry which is preliminary data.</text>
</comment>
<reference evidence="1 2" key="1">
    <citation type="submission" date="2019-08" db="EMBL/GenBank/DDBJ databases">
        <title>Microbe sample from Colwellia echini.</title>
        <authorList>
            <person name="Christiansen L."/>
            <person name="Pathiraja D."/>
            <person name="Schultz-Johansen M."/>
            <person name="Choi I.-G."/>
            <person name="Stougaard P."/>
        </authorList>
    </citation>
    <scope>NUCLEOTIDE SEQUENCE [LARGE SCALE GENOMIC DNA]</scope>
    <source>
        <strain evidence="1 2">A3</strain>
    </source>
</reference>
<organism evidence="1 2">
    <name type="scientific">Colwellia echini</name>
    <dbReference type="NCBI Taxonomy" id="1982103"/>
    <lineage>
        <taxon>Bacteria</taxon>
        <taxon>Pseudomonadati</taxon>
        <taxon>Pseudomonadota</taxon>
        <taxon>Gammaproteobacteria</taxon>
        <taxon>Alteromonadales</taxon>
        <taxon>Colwelliaceae</taxon>
        <taxon>Colwellia</taxon>
    </lineage>
</organism>